<feature type="binding site" evidence="14">
    <location>
        <position position="236"/>
    </location>
    <ligand>
        <name>ATP</name>
        <dbReference type="ChEBI" id="CHEBI:30616"/>
    </ligand>
</feature>
<comment type="similarity">
    <text evidence="2 13">Belongs to the SUA5 family.</text>
</comment>
<evidence type="ECO:0000256" key="12">
    <source>
        <dbReference type="ARBA" id="ARBA00048366"/>
    </source>
</evidence>
<feature type="binding site" evidence="14">
    <location>
        <position position="145"/>
    </location>
    <ligand>
        <name>ATP</name>
        <dbReference type="ChEBI" id="CHEBI:30616"/>
    </ligand>
</feature>
<dbReference type="Pfam" id="PF03481">
    <property type="entry name" value="Sua5_C"/>
    <property type="match status" value="1"/>
</dbReference>
<dbReference type="InterPro" id="IPR005145">
    <property type="entry name" value="Sua5_C"/>
</dbReference>
<dbReference type="GO" id="GO:0061710">
    <property type="term" value="F:L-threonylcarbamoyladenylate synthase"/>
    <property type="evidence" value="ECO:0007669"/>
    <property type="project" value="UniProtKB-EC"/>
</dbReference>
<dbReference type="EMBL" id="CP036291">
    <property type="protein sequence ID" value="QDU89819.1"/>
    <property type="molecule type" value="Genomic_DNA"/>
</dbReference>
<dbReference type="GO" id="GO:0000049">
    <property type="term" value="F:tRNA binding"/>
    <property type="evidence" value="ECO:0007669"/>
    <property type="project" value="TreeGrafter"/>
</dbReference>
<dbReference type="PIRSF" id="PIRSF004930">
    <property type="entry name" value="Tln_factor_SUA5"/>
    <property type="match status" value="1"/>
</dbReference>
<dbReference type="PROSITE" id="PS51163">
    <property type="entry name" value="YRDC"/>
    <property type="match status" value="1"/>
</dbReference>
<name>A0A518DEB4_9BACT</name>
<feature type="binding site" evidence="14">
    <location>
        <position position="69"/>
    </location>
    <ligand>
        <name>L-threonine</name>
        <dbReference type="ChEBI" id="CHEBI:57926"/>
    </ligand>
</feature>
<evidence type="ECO:0000256" key="9">
    <source>
        <dbReference type="ARBA" id="ARBA00022741"/>
    </source>
</evidence>
<feature type="binding site" evidence="14">
    <location>
        <position position="183"/>
    </location>
    <ligand>
        <name>L-threonine</name>
        <dbReference type="ChEBI" id="CHEBI:57926"/>
    </ligand>
</feature>
<evidence type="ECO:0000256" key="10">
    <source>
        <dbReference type="ARBA" id="ARBA00022840"/>
    </source>
</evidence>
<comment type="subcellular location">
    <subcellularLocation>
        <location evidence="1 13">Cytoplasm</location>
    </subcellularLocation>
</comment>
<comment type="catalytic activity">
    <reaction evidence="12 13">
        <text>L-threonine + hydrogencarbonate + ATP = L-threonylcarbamoyladenylate + diphosphate + H2O</text>
        <dbReference type="Rhea" id="RHEA:36407"/>
        <dbReference type="ChEBI" id="CHEBI:15377"/>
        <dbReference type="ChEBI" id="CHEBI:17544"/>
        <dbReference type="ChEBI" id="CHEBI:30616"/>
        <dbReference type="ChEBI" id="CHEBI:33019"/>
        <dbReference type="ChEBI" id="CHEBI:57926"/>
        <dbReference type="ChEBI" id="CHEBI:73682"/>
        <dbReference type="EC" id="2.7.7.87"/>
    </reaction>
</comment>
<evidence type="ECO:0000313" key="17">
    <source>
        <dbReference type="EMBL" id="QDU89819.1"/>
    </source>
</evidence>
<evidence type="ECO:0000256" key="7">
    <source>
        <dbReference type="ARBA" id="ARBA00022694"/>
    </source>
</evidence>
<evidence type="ECO:0000256" key="4">
    <source>
        <dbReference type="ARBA" id="ARBA00015492"/>
    </source>
</evidence>
<evidence type="ECO:0000256" key="8">
    <source>
        <dbReference type="ARBA" id="ARBA00022695"/>
    </source>
</evidence>
<keyword evidence="5 13" id="KW-0963">Cytoplasm</keyword>
<keyword evidence="18" id="KW-1185">Reference proteome</keyword>
<evidence type="ECO:0000256" key="1">
    <source>
        <dbReference type="ARBA" id="ARBA00004496"/>
    </source>
</evidence>
<dbReference type="PANTHER" id="PTHR17490">
    <property type="entry name" value="SUA5"/>
    <property type="match status" value="1"/>
</dbReference>
<accession>A0A518DEB4</accession>
<dbReference type="RefSeq" id="WP_197526894.1">
    <property type="nucleotide sequence ID" value="NZ_CP036291.1"/>
</dbReference>
<dbReference type="InterPro" id="IPR038385">
    <property type="entry name" value="Sua5/YwlC_C"/>
</dbReference>
<dbReference type="Proteomes" id="UP000317429">
    <property type="component" value="Chromosome"/>
</dbReference>
<dbReference type="PANTHER" id="PTHR17490:SF16">
    <property type="entry name" value="THREONYLCARBAMOYL-AMP SYNTHASE"/>
    <property type="match status" value="1"/>
</dbReference>
<dbReference type="Gene3D" id="3.40.50.11030">
    <property type="entry name" value="Threonylcarbamoyl-AMP synthase, C-terminal domain"/>
    <property type="match status" value="1"/>
</dbReference>
<dbReference type="KEGG" id="pnd:Pla175_32150"/>
<evidence type="ECO:0000256" key="15">
    <source>
        <dbReference type="SAM" id="MobiDB-lite"/>
    </source>
</evidence>
<feature type="binding site" evidence="14">
    <location>
        <position position="37"/>
    </location>
    <ligand>
        <name>L-threonine</name>
        <dbReference type="ChEBI" id="CHEBI:57926"/>
    </ligand>
</feature>
<dbReference type="AlphaFoldDB" id="A0A518DEB4"/>
<organism evidence="17 18">
    <name type="scientific">Pirellulimonas nuda</name>
    <dbReference type="NCBI Taxonomy" id="2528009"/>
    <lineage>
        <taxon>Bacteria</taxon>
        <taxon>Pseudomonadati</taxon>
        <taxon>Planctomycetota</taxon>
        <taxon>Planctomycetia</taxon>
        <taxon>Pirellulales</taxon>
        <taxon>Lacipirellulaceae</taxon>
        <taxon>Pirellulimonas</taxon>
    </lineage>
</organism>
<keyword evidence="9 13" id="KW-0547">Nucleotide-binding</keyword>
<dbReference type="Pfam" id="PF01300">
    <property type="entry name" value="Sua5_yciO_yrdC"/>
    <property type="match status" value="1"/>
</dbReference>
<dbReference type="EC" id="2.7.7.87" evidence="3 13"/>
<feature type="binding site" evidence="14">
    <location>
        <position position="119"/>
    </location>
    <ligand>
        <name>ATP</name>
        <dbReference type="ChEBI" id="CHEBI:30616"/>
    </ligand>
</feature>
<feature type="binding site" evidence="14">
    <location>
        <position position="64"/>
    </location>
    <ligand>
        <name>ATP</name>
        <dbReference type="ChEBI" id="CHEBI:30616"/>
    </ligand>
</feature>
<feature type="binding site" evidence="14">
    <location>
        <position position="197"/>
    </location>
    <ligand>
        <name>ATP</name>
        <dbReference type="ChEBI" id="CHEBI:30616"/>
    </ligand>
</feature>
<dbReference type="InterPro" id="IPR050156">
    <property type="entry name" value="TC-AMP_synthase_SUA5"/>
</dbReference>
<dbReference type="InterPro" id="IPR010923">
    <property type="entry name" value="T(6)A37_SUA5"/>
</dbReference>
<dbReference type="FunFam" id="3.90.870.10:FF:000009">
    <property type="entry name" value="Threonylcarbamoyl-AMP synthase, putative"/>
    <property type="match status" value="1"/>
</dbReference>
<feature type="binding site" evidence="14">
    <location>
        <position position="60"/>
    </location>
    <ligand>
        <name>ATP</name>
        <dbReference type="ChEBI" id="CHEBI:30616"/>
    </ligand>
</feature>
<evidence type="ECO:0000256" key="5">
    <source>
        <dbReference type="ARBA" id="ARBA00022490"/>
    </source>
</evidence>
<evidence type="ECO:0000256" key="14">
    <source>
        <dbReference type="PIRSR" id="PIRSR004930-1"/>
    </source>
</evidence>
<dbReference type="SUPFAM" id="SSF55821">
    <property type="entry name" value="YrdC/RibB"/>
    <property type="match status" value="1"/>
</dbReference>
<evidence type="ECO:0000256" key="6">
    <source>
        <dbReference type="ARBA" id="ARBA00022679"/>
    </source>
</evidence>
<dbReference type="NCBIfam" id="TIGR00057">
    <property type="entry name" value="L-threonylcarbamoyladenylate synthase"/>
    <property type="match status" value="1"/>
</dbReference>
<dbReference type="GO" id="GO:0008033">
    <property type="term" value="P:tRNA processing"/>
    <property type="evidence" value="ECO:0007669"/>
    <property type="project" value="UniProtKB-KW"/>
</dbReference>
<proteinExistence type="inferred from homology"/>
<evidence type="ECO:0000256" key="13">
    <source>
        <dbReference type="PIRNR" id="PIRNR004930"/>
    </source>
</evidence>
<keyword evidence="10 13" id="KW-0067">ATP-binding</keyword>
<evidence type="ECO:0000256" key="2">
    <source>
        <dbReference type="ARBA" id="ARBA00007663"/>
    </source>
</evidence>
<feature type="binding site" evidence="14">
    <location>
        <position position="153"/>
    </location>
    <ligand>
        <name>ATP</name>
        <dbReference type="ChEBI" id="CHEBI:30616"/>
    </ligand>
</feature>
<sequence>MKTQVLRVAGKPPEDDVFLRAAAVLRAGGLVAFPTETVYGLGANALCADSVNRIFTAKGRPAHNPLIVHVAGVAGAARVAAGWPANAALLAERFWPGPLTLVLPKHADVPGVVTGGGPTVAVRAPAHPAAQALLRAAGLPIAAPSANRSNGLSPTQAEHVRRGLEGRIEMILDGGPTPGGIESTIIDLTSDPPRLLRPGLITPAEIEAVVGPIQRSAPTPHAEGPLPSPGMLQRHYSPRAPLECVHAGGARLADQWLRAGLRVGWLRRAPGPPPHPPTHAAPGLVVIDMPPDAPPYAARLFAALHELDDAGVDRIVVDAPPDSDAWLGVRDRLRRASAPTPR</sequence>
<keyword evidence="6 13" id="KW-0808">Transferase</keyword>
<keyword evidence="7 13" id="KW-0819">tRNA processing</keyword>
<keyword evidence="8 13" id="KW-0548">Nucleotidyltransferase</keyword>
<dbReference type="InterPro" id="IPR017945">
    <property type="entry name" value="DHBP_synth_RibB-like_a/b_dom"/>
</dbReference>
<dbReference type="InterPro" id="IPR006070">
    <property type="entry name" value="Sua5-like_dom"/>
</dbReference>
<comment type="function">
    <text evidence="13">Required for the formation of a threonylcarbamoyl group on adenosine at position 37 (t(6)A37) in tRNAs that read codons beginning with adenine.</text>
</comment>
<evidence type="ECO:0000259" key="16">
    <source>
        <dbReference type="PROSITE" id="PS51163"/>
    </source>
</evidence>
<evidence type="ECO:0000256" key="3">
    <source>
        <dbReference type="ARBA" id="ARBA00012584"/>
    </source>
</evidence>
<evidence type="ECO:0000313" key="18">
    <source>
        <dbReference type="Proteomes" id="UP000317429"/>
    </source>
</evidence>
<feature type="region of interest" description="Disordered" evidence="15">
    <location>
        <begin position="215"/>
        <end position="234"/>
    </location>
</feature>
<feature type="binding site" evidence="14">
    <location>
        <position position="143"/>
    </location>
    <ligand>
        <name>L-threonine</name>
        <dbReference type="ChEBI" id="CHEBI:57926"/>
    </ligand>
</feature>
<gene>
    <name evidence="17" type="primary">ywlC</name>
    <name evidence="17" type="ORF">Pla175_32150</name>
</gene>
<dbReference type="GO" id="GO:0005524">
    <property type="term" value="F:ATP binding"/>
    <property type="evidence" value="ECO:0007669"/>
    <property type="project" value="UniProtKB-UniRule"/>
</dbReference>
<dbReference type="GO" id="GO:0003725">
    <property type="term" value="F:double-stranded RNA binding"/>
    <property type="evidence" value="ECO:0007669"/>
    <property type="project" value="UniProtKB-UniRule"/>
</dbReference>
<reference evidence="17 18" key="1">
    <citation type="submission" date="2019-02" db="EMBL/GenBank/DDBJ databases">
        <title>Deep-cultivation of Planctomycetes and their phenomic and genomic characterization uncovers novel biology.</title>
        <authorList>
            <person name="Wiegand S."/>
            <person name="Jogler M."/>
            <person name="Boedeker C."/>
            <person name="Pinto D."/>
            <person name="Vollmers J."/>
            <person name="Rivas-Marin E."/>
            <person name="Kohn T."/>
            <person name="Peeters S.H."/>
            <person name="Heuer A."/>
            <person name="Rast P."/>
            <person name="Oberbeckmann S."/>
            <person name="Bunk B."/>
            <person name="Jeske O."/>
            <person name="Meyerdierks A."/>
            <person name="Storesund J.E."/>
            <person name="Kallscheuer N."/>
            <person name="Luecker S."/>
            <person name="Lage O.M."/>
            <person name="Pohl T."/>
            <person name="Merkel B.J."/>
            <person name="Hornburger P."/>
            <person name="Mueller R.-W."/>
            <person name="Bruemmer F."/>
            <person name="Labrenz M."/>
            <person name="Spormann A.M."/>
            <person name="Op den Camp H."/>
            <person name="Overmann J."/>
            <person name="Amann R."/>
            <person name="Jetten M.S.M."/>
            <person name="Mascher T."/>
            <person name="Medema M.H."/>
            <person name="Devos D.P."/>
            <person name="Kaster A.-K."/>
            <person name="Ovreas L."/>
            <person name="Rohde M."/>
            <person name="Galperin M.Y."/>
            <person name="Jogler C."/>
        </authorList>
    </citation>
    <scope>NUCLEOTIDE SEQUENCE [LARGE SCALE GENOMIC DNA]</scope>
    <source>
        <strain evidence="17 18">Pla175</strain>
    </source>
</reference>
<feature type="binding site" evidence="14">
    <location>
        <position position="123"/>
    </location>
    <ligand>
        <name>L-threonine</name>
        <dbReference type="ChEBI" id="CHEBI:57926"/>
    </ligand>
</feature>
<evidence type="ECO:0000256" key="11">
    <source>
        <dbReference type="ARBA" id="ARBA00029774"/>
    </source>
</evidence>
<dbReference type="GO" id="GO:0005737">
    <property type="term" value="C:cytoplasm"/>
    <property type="evidence" value="ECO:0007669"/>
    <property type="project" value="UniProtKB-SubCell"/>
</dbReference>
<dbReference type="GO" id="GO:0006450">
    <property type="term" value="P:regulation of translational fidelity"/>
    <property type="evidence" value="ECO:0007669"/>
    <property type="project" value="TreeGrafter"/>
</dbReference>
<protein>
    <recommendedName>
        <fullName evidence="4 13">Threonylcarbamoyl-AMP synthase</fullName>
        <shortName evidence="13">TC-AMP synthase</shortName>
        <ecNumber evidence="3 13">2.7.7.87</ecNumber>
    </recommendedName>
    <alternativeName>
        <fullName evidence="11 13">L-threonylcarbamoyladenylate synthase</fullName>
    </alternativeName>
</protein>
<dbReference type="Gene3D" id="3.90.870.10">
    <property type="entry name" value="DHBP synthase"/>
    <property type="match status" value="1"/>
</dbReference>
<feature type="domain" description="YrdC-like" evidence="16">
    <location>
        <begin position="15"/>
        <end position="201"/>
    </location>
</feature>